<proteinExistence type="predicted"/>
<name>A0ABM3R8X7_SPIOL</name>
<dbReference type="InterPro" id="IPR000477">
    <property type="entry name" value="RT_dom"/>
</dbReference>
<dbReference type="PANTHER" id="PTHR31635:SF196">
    <property type="entry name" value="REVERSE TRANSCRIPTASE DOMAIN-CONTAINING PROTEIN-RELATED"/>
    <property type="match status" value="1"/>
</dbReference>
<organism evidence="2 3">
    <name type="scientific">Spinacia oleracea</name>
    <name type="common">Spinach</name>
    <dbReference type="NCBI Taxonomy" id="3562"/>
    <lineage>
        <taxon>Eukaryota</taxon>
        <taxon>Viridiplantae</taxon>
        <taxon>Streptophyta</taxon>
        <taxon>Embryophyta</taxon>
        <taxon>Tracheophyta</taxon>
        <taxon>Spermatophyta</taxon>
        <taxon>Magnoliopsida</taxon>
        <taxon>eudicotyledons</taxon>
        <taxon>Gunneridae</taxon>
        <taxon>Pentapetalae</taxon>
        <taxon>Caryophyllales</taxon>
        <taxon>Chenopodiaceae</taxon>
        <taxon>Chenopodioideae</taxon>
        <taxon>Anserineae</taxon>
        <taxon>Spinacia</taxon>
    </lineage>
</organism>
<gene>
    <name evidence="3" type="primary">LOC130467554</name>
</gene>
<feature type="domain" description="Reverse transcriptase" evidence="1">
    <location>
        <begin position="1"/>
        <end position="237"/>
    </location>
</feature>
<keyword evidence="2" id="KW-1185">Reference proteome</keyword>
<dbReference type="Proteomes" id="UP000813463">
    <property type="component" value="Chromosome 2"/>
</dbReference>
<evidence type="ECO:0000313" key="3">
    <source>
        <dbReference type="RefSeq" id="XP_056692075.1"/>
    </source>
</evidence>
<dbReference type="GeneID" id="130467554"/>
<dbReference type="PROSITE" id="PS50878">
    <property type="entry name" value="RT_POL"/>
    <property type="match status" value="1"/>
</dbReference>
<evidence type="ECO:0000313" key="2">
    <source>
        <dbReference type="Proteomes" id="UP000813463"/>
    </source>
</evidence>
<reference evidence="2" key="1">
    <citation type="journal article" date="2021" name="Nat. Commun.">
        <title>Genomic analyses provide insights into spinach domestication and the genetic basis of agronomic traits.</title>
        <authorList>
            <person name="Cai X."/>
            <person name="Sun X."/>
            <person name="Xu C."/>
            <person name="Sun H."/>
            <person name="Wang X."/>
            <person name="Ge C."/>
            <person name="Zhang Z."/>
            <person name="Wang Q."/>
            <person name="Fei Z."/>
            <person name="Jiao C."/>
            <person name="Wang Q."/>
        </authorList>
    </citation>
    <scope>NUCLEOTIDE SEQUENCE [LARGE SCALE GENOMIC DNA]</scope>
    <source>
        <strain evidence="2">cv. Varoflay</strain>
    </source>
</reference>
<protein>
    <recommendedName>
        <fullName evidence="1">Reverse transcriptase domain-containing protein</fullName>
    </recommendedName>
</protein>
<sequence length="237" mass="27148">MDKGGRLSENHKNMLNCDFSVEDIKFVLDNIPNNIAHRMDGFGSLFFKHSWNTLKHDIHAAVVEFFLTGKILKEVNVTSITLVPKIPSTDHIIPPTFLEIQSSENSNPWKLNSVLPDVPPIRVLLLLLDLRKAYDIVEWEFIREVMTDLDFPTHFINLIMTCLTTTQYSILINGAPTGLIQPKRGLRQGDHLSPLLFTLCVEYFSRAMAIVSEHPHFSFHPRCRRLSLNHLCFADDL</sequence>
<dbReference type="PANTHER" id="PTHR31635">
    <property type="entry name" value="REVERSE TRANSCRIPTASE DOMAIN-CONTAINING PROTEIN-RELATED"/>
    <property type="match status" value="1"/>
</dbReference>
<accession>A0ABM3R8X7</accession>
<dbReference type="RefSeq" id="XP_056692075.1">
    <property type="nucleotide sequence ID" value="XM_056836097.1"/>
</dbReference>
<reference evidence="3" key="2">
    <citation type="submission" date="2025-08" db="UniProtKB">
        <authorList>
            <consortium name="RefSeq"/>
        </authorList>
    </citation>
    <scope>IDENTIFICATION</scope>
    <source>
        <tissue evidence="3">Leaf</tissue>
    </source>
</reference>
<evidence type="ECO:0000259" key="1">
    <source>
        <dbReference type="PROSITE" id="PS50878"/>
    </source>
</evidence>
<dbReference type="Pfam" id="PF00078">
    <property type="entry name" value="RVT_1"/>
    <property type="match status" value="1"/>
</dbReference>